<dbReference type="AlphaFoldDB" id="F0XEX2"/>
<dbReference type="PANTHER" id="PTHR43040">
    <property type="entry name" value="RIBONUCLEASE D"/>
    <property type="match status" value="1"/>
</dbReference>
<evidence type="ECO:0000259" key="1">
    <source>
        <dbReference type="Pfam" id="PF01612"/>
    </source>
</evidence>
<evidence type="ECO:0000313" key="3">
    <source>
        <dbReference type="Proteomes" id="UP000007796"/>
    </source>
</evidence>
<dbReference type="GO" id="GO:0006139">
    <property type="term" value="P:nucleobase-containing compound metabolic process"/>
    <property type="evidence" value="ECO:0007669"/>
    <property type="project" value="InterPro"/>
</dbReference>
<gene>
    <name evidence="2" type="ORF">CMQ_1513</name>
</gene>
<proteinExistence type="predicted"/>
<dbReference type="GO" id="GO:0003676">
    <property type="term" value="F:nucleic acid binding"/>
    <property type="evidence" value="ECO:0007669"/>
    <property type="project" value="InterPro"/>
</dbReference>
<dbReference type="RefSeq" id="XP_014174067.1">
    <property type="nucleotide sequence ID" value="XM_014318592.1"/>
</dbReference>
<protein>
    <submittedName>
        <fullName evidence="2">3'-5' exonuclease</fullName>
    </submittedName>
</protein>
<dbReference type="Pfam" id="PF01612">
    <property type="entry name" value="DNA_pol_A_exo1"/>
    <property type="match status" value="1"/>
</dbReference>
<name>F0XEX2_GROCL</name>
<sequence>MALFIVPNRMYKDVPQTFSRVITFAHVSLARVKAPLRLDSSYHRRLINSFAHPILAATPSRRYIGTKALFSASPPPNVANKTCAKGDARHETGAGASPRALASIRLDSELSASGLVDTPAAVAAFVDMLYALPTTPPSLYIDVEGVNLSRVGTVSIIQVFVLPKSRAYLLDVHTLKDKAFSTPGTRGRTFQDLLESAAIPKVIFDVRNDSDALFGRFRIRLAGIQDLQLMELATRSYDKGRVKGLAKCIEKDAQLSPADKADWKATKEKGVRLFLPGQGRRRHAFNERPLSEDVRRYCIQDVQFLPQLWEYYNSRLTRAWRKRVRRASGERVTLSQARCT</sequence>
<feature type="domain" description="3'-5' exonuclease" evidence="1">
    <location>
        <begin position="116"/>
        <end position="311"/>
    </location>
</feature>
<organism evidence="3">
    <name type="scientific">Grosmannia clavigera (strain kw1407 / UAMH 11150)</name>
    <name type="common">Blue stain fungus</name>
    <name type="synonym">Graphiocladiella clavigera</name>
    <dbReference type="NCBI Taxonomy" id="655863"/>
    <lineage>
        <taxon>Eukaryota</taxon>
        <taxon>Fungi</taxon>
        <taxon>Dikarya</taxon>
        <taxon>Ascomycota</taxon>
        <taxon>Pezizomycotina</taxon>
        <taxon>Sordariomycetes</taxon>
        <taxon>Sordariomycetidae</taxon>
        <taxon>Ophiostomatales</taxon>
        <taxon>Ophiostomataceae</taxon>
        <taxon>Leptographium</taxon>
    </lineage>
</organism>
<reference evidence="2 3" key="1">
    <citation type="journal article" date="2011" name="Proc. Natl. Acad. Sci. U.S.A.">
        <title>Genome and transcriptome analyses of the mountain pine beetle-fungal symbiont Grosmannia clavigera, a lodgepole pine pathogen.</title>
        <authorList>
            <person name="DiGuistini S."/>
            <person name="Wang Y."/>
            <person name="Liao N.Y."/>
            <person name="Taylor G."/>
            <person name="Tanguay P."/>
            <person name="Feau N."/>
            <person name="Henrissat B."/>
            <person name="Chan S.K."/>
            <person name="Hesse-Orce U."/>
            <person name="Alamouti S.M."/>
            <person name="Tsui C.K.M."/>
            <person name="Docking R.T."/>
            <person name="Levasseur A."/>
            <person name="Haridas S."/>
            <person name="Robertson G."/>
            <person name="Birol I."/>
            <person name="Holt R.A."/>
            <person name="Marra M.A."/>
            <person name="Hamelin R.C."/>
            <person name="Hirst M."/>
            <person name="Jones S.J.M."/>
            <person name="Bohlmann J."/>
            <person name="Breuil C."/>
        </authorList>
    </citation>
    <scope>NUCLEOTIDE SEQUENCE [LARGE SCALE GENOMIC DNA]</scope>
    <source>
        <strain evidence="3">kw1407 / UAMH 11150</strain>
    </source>
</reference>
<keyword evidence="3" id="KW-1185">Reference proteome</keyword>
<dbReference type="eggNOG" id="ENOG502S8YH">
    <property type="taxonomic scope" value="Eukaryota"/>
</dbReference>
<dbReference type="PANTHER" id="PTHR43040:SF1">
    <property type="entry name" value="RIBONUCLEASE D"/>
    <property type="match status" value="1"/>
</dbReference>
<dbReference type="GeneID" id="25974400"/>
<dbReference type="InterPro" id="IPR036397">
    <property type="entry name" value="RNaseH_sf"/>
</dbReference>
<keyword evidence="2" id="KW-0378">Hydrolase</keyword>
<dbReference type="GO" id="GO:0008408">
    <property type="term" value="F:3'-5' exonuclease activity"/>
    <property type="evidence" value="ECO:0007669"/>
    <property type="project" value="InterPro"/>
</dbReference>
<keyword evidence="2" id="KW-0540">Nuclease</keyword>
<dbReference type="OrthoDB" id="26838at2759"/>
<dbReference type="InterPro" id="IPR002562">
    <property type="entry name" value="3'-5'_exonuclease_dom"/>
</dbReference>
<dbReference type="InterPro" id="IPR012337">
    <property type="entry name" value="RNaseH-like_sf"/>
</dbReference>
<accession>F0XEX2</accession>
<keyword evidence="2" id="KW-0269">Exonuclease</keyword>
<dbReference type="InParanoid" id="F0XEX2"/>
<dbReference type="SUPFAM" id="SSF53098">
    <property type="entry name" value="Ribonuclease H-like"/>
    <property type="match status" value="1"/>
</dbReference>
<dbReference type="Gene3D" id="3.30.420.10">
    <property type="entry name" value="Ribonuclease H-like superfamily/Ribonuclease H"/>
    <property type="match status" value="1"/>
</dbReference>
<dbReference type="EMBL" id="GL629765">
    <property type="protein sequence ID" value="EFX04585.1"/>
    <property type="molecule type" value="Genomic_DNA"/>
</dbReference>
<dbReference type="HOGENOM" id="CLU_816494_0_0_1"/>
<dbReference type="Proteomes" id="UP000007796">
    <property type="component" value="Unassembled WGS sequence"/>
</dbReference>
<evidence type="ECO:0000313" key="2">
    <source>
        <dbReference type="EMBL" id="EFX04585.1"/>
    </source>
</evidence>